<dbReference type="EMBL" id="SJJR01000034">
    <property type="protein sequence ID" value="TCB89408.1"/>
    <property type="molecule type" value="Genomic_DNA"/>
</dbReference>
<dbReference type="CDD" id="cd01189">
    <property type="entry name" value="INT_ICEBs1_C_like"/>
    <property type="match status" value="1"/>
</dbReference>
<evidence type="ECO:0000259" key="4">
    <source>
        <dbReference type="PROSITE" id="PS51898"/>
    </source>
</evidence>
<comment type="caution">
    <text evidence="5">The sequence shown here is derived from an EMBL/GenBank/DDBJ whole genome shotgun (WGS) entry which is preliminary data.</text>
</comment>
<dbReference type="InterPro" id="IPR011010">
    <property type="entry name" value="DNA_brk_join_enz"/>
</dbReference>
<reference evidence="5 6" key="1">
    <citation type="submission" date="2019-02" db="EMBL/GenBank/DDBJ databases">
        <title>Jishengella sp. nov., isolated from a root of Zingiber montanum.</title>
        <authorList>
            <person name="Kuncharoen N."/>
            <person name="Kudo T."/>
            <person name="Masahiro Y."/>
            <person name="Ohkuma M."/>
            <person name="Tanasupawat S."/>
        </authorList>
    </citation>
    <scope>NUCLEOTIDE SEQUENCE [LARGE SCALE GENOMIC DNA]</scope>
    <source>
        <strain evidence="5 6">PLAI 1-1</strain>
    </source>
</reference>
<name>A0A4R0G1W7_9ACTN</name>
<keyword evidence="6" id="KW-1185">Reference proteome</keyword>
<dbReference type="InterPro" id="IPR050090">
    <property type="entry name" value="Tyrosine_recombinase_XerCD"/>
</dbReference>
<dbReference type="SUPFAM" id="SSF56349">
    <property type="entry name" value="DNA breaking-rejoining enzymes"/>
    <property type="match status" value="1"/>
</dbReference>
<dbReference type="GO" id="GO:0015074">
    <property type="term" value="P:DNA integration"/>
    <property type="evidence" value="ECO:0007669"/>
    <property type="project" value="InterPro"/>
</dbReference>
<dbReference type="Proteomes" id="UP000292274">
    <property type="component" value="Unassembled WGS sequence"/>
</dbReference>
<dbReference type="Gene3D" id="1.10.443.10">
    <property type="entry name" value="Intergrase catalytic core"/>
    <property type="match status" value="1"/>
</dbReference>
<feature type="domain" description="Tyr recombinase" evidence="4">
    <location>
        <begin position="140"/>
        <end position="327"/>
    </location>
</feature>
<keyword evidence="2" id="KW-0238">DNA-binding</keyword>
<dbReference type="Pfam" id="PF00589">
    <property type="entry name" value="Phage_integrase"/>
    <property type="match status" value="1"/>
</dbReference>
<comment type="similarity">
    <text evidence="1">Belongs to the 'phage' integrase family.</text>
</comment>
<protein>
    <submittedName>
        <fullName evidence="5">Site-specific integrase</fullName>
    </submittedName>
</protein>
<dbReference type="InterPro" id="IPR013762">
    <property type="entry name" value="Integrase-like_cat_sf"/>
</dbReference>
<dbReference type="PANTHER" id="PTHR30349:SF41">
    <property type="entry name" value="INTEGRASE_RECOMBINASE PROTEIN MJ0367-RELATED"/>
    <property type="match status" value="1"/>
</dbReference>
<organism evidence="5 6">
    <name type="scientific">Micromonospora zingiberis</name>
    <dbReference type="NCBI Taxonomy" id="2053011"/>
    <lineage>
        <taxon>Bacteria</taxon>
        <taxon>Bacillati</taxon>
        <taxon>Actinomycetota</taxon>
        <taxon>Actinomycetes</taxon>
        <taxon>Micromonosporales</taxon>
        <taxon>Micromonosporaceae</taxon>
        <taxon>Micromonospora</taxon>
    </lineage>
</organism>
<evidence type="ECO:0000256" key="2">
    <source>
        <dbReference type="ARBA" id="ARBA00023125"/>
    </source>
</evidence>
<evidence type="ECO:0000256" key="3">
    <source>
        <dbReference type="ARBA" id="ARBA00023172"/>
    </source>
</evidence>
<keyword evidence="3" id="KW-0233">DNA recombination</keyword>
<dbReference type="InterPro" id="IPR002104">
    <property type="entry name" value="Integrase_catalytic"/>
</dbReference>
<evidence type="ECO:0000313" key="5">
    <source>
        <dbReference type="EMBL" id="TCB89408.1"/>
    </source>
</evidence>
<dbReference type="Gene3D" id="1.10.150.130">
    <property type="match status" value="1"/>
</dbReference>
<sequence>MGRDRNGARMQARRTGFVTEKTALAEYRRLSRQRDARTVRPRLTDTVETLCQDWLRTREQELQPNTLYNYTWLLSLIYPYLGTVRGSRLSARMTERAYRQLEAAGYSRTTLRTLDLVLTKAYGEQTGLTLGAHRPRESDTLRPVWTLTEARRFLDHVHHDRLYPLWRLLLVTGLRRGELCGLQWRDLEPDLATLTVRRQRVVEDPASRVRDKPPKSHNSTRTLILDPVTLKTVTATMPAAGSRYMFTGRTGQPLRPDNVTSCFNHLATRAGVRPIGPHQIRHLLASTYLDAGYGIHEVAERLGHDPGTLMRYYTRINATRRQQATEHIAQLLTEPPQIPE</sequence>
<proteinExistence type="inferred from homology"/>
<dbReference type="GO" id="GO:0006310">
    <property type="term" value="P:DNA recombination"/>
    <property type="evidence" value="ECO:0007669"/>
    <property type="project" value="UniProtKB-KW"/>
</dbReference>
<gene>
    <name evidence="5" type="ORF">E0H26_27980</name>
</gene>
<dbReference type="AlphaFoldDB" id="A0A4R0G1W7"/>
<evidence type="ECO:0000256" key="1">
    <source>
        <dbReference type="ARBA" id="ARBA00008857"/>
    </source>
</evidence>
<dbReference type="GO" id="GO:0003677">
    <property type="term" value="F:DNA binding"/>
    <property type="evidence" value="ECO:0007669"/>
    <property type="project" value="UniProtKB-KW"/>
</dbReference>
<dbReference type="OrthoDB" id="1822491at2"/>
<evidence type="ECO:0000313" key="6">
    <source>
        <dbReference type="Proteomes" id="UP000292274"/>
    </source>
</evidence>
<dbReference type="InterPro" id="IPR010998">
    <property type="entry name" value="Integrase_recombinase_N"/>
</dbReference>
<accession>A0A4R0G1W7</accession>
<dbReference type="PANTHER" id="PTHR30349">
    <property type="entry name" value="PHAGE INTEGRASE-RELATED"/>
    <property type="match status" value="1"/>
</dbReference>
<dbReference type="PROSITE" id="PS51898">
    <property type="entry name" value="TYR_RECOMBINASE"/>
    <property type="match status" value="1"/>
</dbReference>